<evidence type="ECO:0000259" key="2">
    <source>
        <dbReference type="Pfam" id="PF24016"/>
    </source>
</evidence>
<feature type="compositionally biased region" description="Low complexity" evidence="1">
    <location>
        <begin position="13"/>
        <end position="23"/>
    </location>
</feature>
<dbReference type="AlphaFoldDB" id="A0A369K4L8"/>
<proteinExistence type="predicted"/>
<dbReference type="EMBL" id="LUEZ02000015">
    <property type="protein sequence ID" value="RDB27605.1"/>
    <property type="molecule type" value="Genomic_DNA"/>
</dbReference>
<dbReference type="Proteomes" id="UP000076154">
    <property type="component" value="Unassembled WGS sequence"/>
</dbReference>
<protein>
    <recommendedName>
        <fullName evidence="2">DUF7330 domain-containing protein</fullName>
    </recommendedName>
</protein>
<reference evidence="3" key="1">
    <citation type="submission" date="2018-04" db="EMBL/GenBank/DDBJ databases">
        <title>Whole genome sequencing of Hypsizygus marmoreus.</title>
        <authorList>
            <person name="Choi I.-G."/>
            <person name="Min B."/>
            <person name="Kim J.-G."/>
            <person name="Kim S."/>
            <person name="Oh Y.-L."/>
            <person name="Kong W.-S."/>
            <person name="Park H."/>
            <person name="Jeong J."/>
            <person name="Song E.-S."/>
        </authorList>
    </citation>
    <scope>NUCLEOTIDE SEQUENCE [LARGE SCALE GENOMIC DNA]</scope>
    <source>
        <strain evidence="3">51987-8</strain>
    </source>
</reference>
<name>A0A369K4L8_HYPMA</name>
<organism evidence="3 4">
    <name type="scientific">Hypsizygus marmoreus</name>
    <name type="common">White beech mushroom</name>
    <name type="synonym">Agaricus marmoreus</name>
    <dbReference type="NCBI Taxonomy" id="39966"/>
    <lineage>
        <taxon>Eukaryota</taxon>
        <taxon>Fungi</taxon>
        <taxon>Dikarya</taxon>
        <taxon>Basidiomycota</taxon>
        <taxon>Agaricomycotina</taxon>
        <taxon>Agaricomycetes</taxon>
        <taxon>Agaricomycetidae</taxon>
        <taxon>Agaricales</taxon>
        <taxon>Tricholomatineae</taxon>
        <taxon>Lyophyllaceae</taxon>
        <taxon>Hypsizygus</taxon>
    </lineage>
</organism>
<dbReference type="Pfam" id="PF24016">
    <property type="entry name" value="DUF7330"/>
    <property type="match status" value="1"/>
</dbReference>
<comment type="caution">
    <text evidence="3">The sequence shown here is derived from an EMBL/GenBank/DDBJ whole genome shotgun (WGS) entry which is preliminary data.</text>
</comment>
<evidence type="ECO:0000313" key="4">
    <source>
        <dbReference type="Proteomes" id="UP000076154"/>
    </source>
</evidence>
<dbReference type="InParanoid" id="A0A369K4L8"/>
<evidence type="ECO:0000256" key="1">
    <source>
        <dbReference type="SAM" id="MobiDB-lite"/>
    </source>
</evidence>
<gene>
    <name evidence="3" type="ORF">Hypma_003798</name>
</gene>
<keyword evidence="4" id="KW-1185">Reference proteome</keyword>
<evidence type="ECO:0000313" key="3">
    <source>
        <dbReference type="EMBL" id="RDB27605.1"/>
    </source>
</evidence>
<feature type="region of interest" description="Disordered" evidence="1">
    <location>
        <begin position="1"/>
        <end position="50"/>
    </location>
</feature>
<sequence>MIIVPKDAKSAEAEAAPKAVGTPSDPPPTYTSETPPEASGPSSAPLISPQPAIKRSNYVSISRTNEAVKGTWYLDPALTIPAALLPPLVGDDTEDTRRNFNLQSSNGQIDADITIAPYDPSTDSKKLGRRTTMYARSSNGNIAVKVHDPKSPRRPIYINAYSSNGGVSVSLPRSFEGLIGIKTHNGSSKFSAETSAQLTTFSDVNKMRRCFIGDYSKMADNQEWTGDEVAVETYNGSVKLQYVDEVSEPGKGFFGRLFGL</sequence>
<accession>A0A369K4L8</accession>
<feature type="domain" description="DUF7330" evidence="2">
    <location>
        <begin position="57"/>
        <end position="245"/>
    </location>
</feature>
<feature type="compositionally biased region" description="Basic and acidic residues" evidence="1">
    <location>
        <begin position="1"/>
        <end position="12"/>
    </location>
</feature>
<dbReference type="InterPro" id="IPR055754">
    <property type="entry name" value="DUF7330"/>
</dbReference>
<dbReference type="STRING" id="39966.A0A369K4L8"/>
<dbReference type="OrthoDB" id="5289249at2759"/>